<dbReference type="RefSeq" id="WP_342372526.1">
    <property type="nucleotide sequence ID" value="NZ_CP115965.1"/>
</dbReference>
<keyword evidence="1 7" id="KW-0489">Methyltransferase</keyword>
<gene>
    <name evidence="7" type="ORF">PCC79_16635</name>
</gene>
<dbReference type="InterPro" id="IPR002052">
    <property type="entry name" value="DNA_methylase_N6_adenine_CS"/>
</dbReference>
<evidence type="ECO:0000259" key="6">
    <source>
        <dbReference type="Pfam" id="PF22837"/>
    </source>
</evidence>
<dbReference type="SUPFAM" id="SSF53335">
    <property type="entry name" value="S-adenosyl-L-methionine-dependent methyltransferases"/>
    <property type="match status" value="1"/>
</dbReference>
<dbReference type="InterPro" id="IPR050953">
    <property type="entry name" value="N4_N6_ade-DNA_methylase"/>
</dbReference>
<dbReference type="Pfam" id="PF22837">
    <property type="entry name" value="M_Eco57I_C"/>
    <property type="match status" value="1"/>
</dbReference>
<dbReference type="GO" id="GO:0032259">
    <property type="term" value="P:methylation"/>
    <property type="evidence" value="ECO:0007669"/>
    <property type="project" value="UniProtKB-KW"/>
</dbReference>
<feature type="domain" description="DNA methylase adenine-specific" evidence="5">
    <location>
        <begin position="13"/>
        <end position="215"/>
    </location>
</feature>
<dbReference type="Proteomes" id="UP001434337">
    <property type="component" value="Chromosome"/>
</dbReference>
<evidence type="ECO:0000313" key="7">
    <source>
        <dbReference type="EMBL" id="WZW98492.1"/>
    </source>
</evidence>
<dbReference type="InterPro" id="IPR003356">
    <property type="entry name" value="DNA_methylase_A-5"/>
</dbReference>
<dbReference type="EMBL" id="CP115965">
    <property type="protein sequence ID" value="WZW98492.1"/>
    <property type="molecule type" value="Genomic_DNA"/>
</dbReference>
<evidence type="ECO:0000256" key="4">
    <source>
        <dbReference type="ARBA" id="ARBA00022747"/>
    </source>
</evidence>
<evidence type="ECO:0000259" key="5">
    <source>
        <dbReference type="Pfam" id="PF02384"/>
    </source>
</evidence>
<dbReference type="Pfam" id="PF02384">
    <property type="entry name" value="N6_Mtase"/>
    <property type="match status" value="1"/>
</dbReference>
<feature type="domain" description="Type II methyltransferase M.Eco57I C-terminal" evidence="6">
    <location>
        <begin position="256"/>
        <end position="516"/>
    </location>
</feature>
<reference evidence="7 8" key="1">
    <citation type="journal article" date="2023" name="Environ Microbiome">
        <title>A coral-associated actinobacterium mitigates coral bleaching under heat stress.</title>
        <authorList>
            <person name="Li J."/>
            <person name="Zou Y."/>
            <person name="Li Q."/>
            <person name="Zhang J."/>
            <person name="Bourne D.G."/>
            <person name="Lyu Y."/>
            <person name="Liu C."/>
            <person name="Zhang S."/>
        </authorList>
    </citation>
    <scope>NUCLEOTIDE SEQUENCE [LARGE SCALE GENOMIC DNA]</scope>
    <source>
        <strain evidence="7 8">SCSIO 13291</strain>
    </source>
</reference>
<dbReference type="CDD" id="cd02440">
    <property type="entry name" value="AdoMet_MTases"/>
    <property type="match status" value="1"/>
</dbReference>
<keyword evidence="2" id="KW-0808">Transferase</keyword>
<dbReference type="PRINTS" id="PR00507">
    <property type="entry name" value="N12N6MTFRASE"/>
</dbReference>
<proteinExistence type="predicted"/>
<protein>
    <submittedName>
        <fullName evidence="7">N-6 DNA methylase</fullName>
    </submittedName>
</protein>
<dbReference type="GO" id="GO:0008168">
    <property type="term" value="F:methyltransferase activity"/>
    <property type="evidence" value="ECO:0007669"/>
    <property type="project" value="UniProtKB-KW"/>
</dbReference>
<name>A0ABZ3C9Q4_9ACTN</name>
<dbReference type="InterPro" id="IPR054520">
    <property type="entry name" value="M_Eco57I_C"/>
</dbReference>
<dbReference type="Gene3D" id="3.40.50.150">
    <property type="entry name" value="Vaccinia Virus protein VP39"/>
    <property type="match status" value="1"/>
</dbReference>
<accession>A0ABZ3C9Q4</accession>
<evidence type="ECO:0000256" key="1">
    <source>
        <dbReference type="ARBA" id="ARBA00022603"/>
    </source>
</evidence>
<evidence type="ECO:0000313" key="8">
    <source>
        <dbReference type="Proteomes" id="UP001434337"/>
    </source>
</evidence>
<sequence>MTIELAGDSAEIRKARGAFFTPPEVTRFLCAWAITSPGDRVLEPSCGDGAFLAAAAERLRELGGRAPLQAHELHEESAADARALLASAGYPGRVVVGDFLATPPGPSFDAVVGNPPYIRYQGFTGEARATGLAAALAQGVRLSRLASSWAPFVVHAAGFLSAQGRLALVVPAELLAANYAAEVRDFLLQRFARVRVVLIGGQVFPGVQTEAMLLLAEGSGGTDRVEFASVAHAAGLDALLVNTGAFESVLEVRAGERWTTALVSAEATHELSRLAEAGWLSPLSHWGRISLGAVTGNNRYFTLSPAQAAQWGLTASELVPISPAGSSHLRALRLTRAGHAVLGQAGKRTLLFRPGDEPSADARAYLAHGEALGVTKAYKCRVRTPWWRTPLPAPPDVFFTYMNEATPQLAANPSGLHYLNSVHGLYLTEGASGLAELVSLAALNSATGLSAEVTGRAYGGGVLKMEPREAARLLVPSINKVRAHEQELSDLLPVARRLLRAGRLEAARDLVDDVLLTARAGLTPAGLASLREAQAALRQRRRQRAKSRTTRREAE</sequence>
<dbReference type="PROSITE" id="PS00092">
    <property type="entry name" value="N6_MTASE"/>
    <property type="match status" value="1"/>
</dbReference>
<evidence type="ECO:0000256" key="3">
    <source>
        <dbReference type="ARBA" id="ARBA00022691"/>
    </source>
</evidence>
<dbReference type="PANTHER" id="PTHR33841:SF5">
    <property type="entry name" value="DNA METHYLASE (MODIFICATION METHYLASE) (METHYLTRANSFERASE)-RELATED"/>
    <property type="match status" value="1"/>
</dbReference>
<organism evidence="7 8">
    <name type="scientific">Propioniciclava soli</name>
    <dbReference type="NCBI Taxonomy" id="2775081"/>
    <lineage>
        <taxon>Bacteria</taxon>
        <taxon>Bacillati</taxon>
        <taxon>Actinomycetota</taxon>
        <taxon>Actinomycetes</taxon>
        <taxon>Propionibacteriales</taxon>
        <taxon>Propionibacteriaceae</taxon>
        <taxon>Propioniciclava</taxon>
    </lineage>
</organism>
<keyword evidence="3" id="KW-0949">S-adenosyl-L-methionine</keyword>
<keyword evidence="4" id="KW-0680">Restriction system</keyword>
<dbReference type="PANTHER" id="PTHR33841">
    <property type="entry name" value="DNA METHYLTRANSFERASE YEEA-RELATED"/>
    <property type="match status" value="1"/>
</dbReference>
<keyword evidence="8" id="KW-1185">Reference proteome</keyword>
<dbReference type="InterPro" id="IPR029063">
    <property type="entry name" value="SAM-dependent_MTases_sf"/>
</dbReference>
<evidence type="ECO:0000256" key="2">
    <source>
        <dbReference type="ARBA" id="ARBA00022679"/>
    </source>
</evidence>